<name>A0A6V8NCW5_9BACT</name>
<gene>
    <name evidence="2" type="ORF">GMLC_39500</name>
</gene>
<keyword evidence="3" id="KW-1185">Reference proteome</keyword>
<proteinExistence type="predicted"/>
<feature type="compositionally biased region" description="Low complexity" evidence="1">
    <location>
        <begin position="123"/>
        <end position="138"/>
    </location>
</feature>
<dbReference type="EMBL" id="BLXZ01000009">
    <property type="protein sequence ID" value="GFO70371.1"/>
    <property type="molecule type" value="Genomic_DNA"/>
</dbReference>
<sequence>MSRTFSIQNRSDRELLAQQISRQFEEAGKSEHLPDPTRFLSYLNVALENRSPTLLLSYLTWCQGSATDPSGGFLRAIELLRDTLASALEPAQAPAAGNCIDLVLRCAGPATGGRHLLSSGRVPALRPGPALPRRAPGR</sequence>
<evidence type="ECO:0000313" key="3">
    <source>
        <dbReference type="Proteomes" id="UP000587586"/>
    </source>
</evidence>
<evidence type="ECO:0000256" key="1">
    <source>
        <dbReference type="SAM" id="MobiDB-lite"/>
    </source>
</evidence>
<evidence type="ECO:0000313" key="2">
    <source>
        <dbReference type="EMBL" id="GFO70371.1"/>
    </source>
</evidence>
<dbReference type="AlphaFoldDB" id="A0A6V8NCW5"/>
<dbReference type="Proteomes" id="UP000587586">
    <property type="component" value="Unassembled WGS sequence"/>
</dbReference>
<dbReference type="RefSeq" id="WP_183362980.1">
    <property type="nucleotide sequence ID" value="NZ_BLXZ01000009.1"/>
</dbReference>
<reference evidence="3" key="1">
    <citation type="submission" date="2020-06" db="EMBL/GenBank/DDBJ databases">
        <title>Draft genomic sequecing of Geomonas sp. Red745.</title>
        <authorList>
            <person name="Itoh H."/>
            <person name="Xu Z.X."/>
            <person name="Ushijima N."/>
            <person name="Masuda Y."/>
            <person name="Shiratori Y."/>
            <person name="Senoo K."/>
        </authorList>
    </citation>
    <scope>NUCLEOTIDE SEQUENCE [LARGE SCALE GENOMIC DNA]</scope>
    <source>
        <strain evidence="3">Red745</strain>
    </source>
</reference>
<organism evidence="2 3">
    <name type="scientific">Geomonas limicola</name>
    <dbReference type="NCBI Taxonomy" id="2740186"/>
    <lineage>
        <taxon>Bacteria</taxon>
        <taxon>Pseudomonadati</taxon>
        <taxon>Thermodesulfobacteriota</taxon>
        <taxon>Desulfuromonadia</taxon>
        <taxon>Geobacterales</taxon>
        <taxon>Geobacteraceae</taxon>
        <taxon>Geomonas</taxon>
    </lineage>
</organism>
<protein>
    <submittedName>
        <fullName evidence="2">Uncharacterized protein</fullName>
    </submittedName>
</protein>
<comment type="caution">
    <text evidence="2">The sequence shown here is derived from an EMBL/GenBank/DDBJ whole genome shotgun (WGS) entry which is preliminary data.</text>
</comment>
<accession>A0A6V8NCW5</accession>
<feature type="region of interest" description="Disordered" evidence="1">
    <location>
        <begin position="118"/>
        <end position="138"/>
    </location>
</feature>